<organism evidence="1 2">
    <name type="scientific">Mycena rosella</name>
    <name type="common">Pink bonnet</name>
    <name type="synonym">Agaricus rosellus</name>
    <dbReference type="NCBI Taxonomy" id="1033263"/>
    <lineage>
        <taxon>Eukaryota</taxon>
        <taxon>Fungi</taxon>
        <taxon>Dikarya</taxon>
        <taxon>Basidiomycota</taxon>
        <taxon>Agaricomycotina</taxon>
        <taxon>Agaricomycetes</taxon>
        <taxon>Agaricomycetidae</taxon>
        <taxon>Agaricales</taxon>
        <taxon>Marasmiineae</taxon>
        <taxon>Mycenaceae</taxon>
        <taxon>Mycena</taxon>
    </lineage>
</organism>
<gene>
    <name evidence="1" type="ORF">B0H17DRAFT_1328936</name>
</gene>
<sequence>MSQTANDIPMFSLSNPDLTPAEKSAFPSAYDRAPVAHTHPLEPLAVASCPPSPTKRRTPFLPIPQLRTLIKKLKPKSQRARAPFPPRLALPSHRVAFSTTRPIRHRRLGIRDPVFFLPTRQAVNVYEDEAGIEDAENSHGAVVSGCCPPPPTPLDASAESGFQAPPPIPLEPFLTAPQTPLLEALSAIGNSSVALRRAAQEKKIVQVFGPEAEEAARQHVEQGSVRAW</sequence>
<name>A0AAD7DR63_MYCRO</name>
<accession>A0AAD7DR63</accession>
<evidence type="ECO:0000313" key="1">
    <source>
        <dbReference type="EMBL" id="KAJ7697201.1"/>
    </source>
</evidence>
<proteinExistence type="predicted"/>
<evidence type="ECO:0000313" key="2">
    <source>
        <dbReference type="Proteomes" id="UP001221757"/>
    </source>
</evidence>
<dbReference type="EMBL" id="JARKIE010000031">
    <property type="protein sequence ID" value="KAJ7697201.1"/>
    <property type="molecule type" value="Genomic_DNA"/>
</dbReference>
<dbReference type="Proteomes" id="UP001221757">
    <property type="component" value="Unassembled WGS sequence"/>
</dbReference>
<reference evidence="1" key="1">
    <citation type="submission" date="2023-03" db="EMBL/GenBank/DDBJ databases">
        <title>Massive genome expansion in bonnet fungi (Mycena s.s.) driven by repeated elements and novel gene families across ecological guilds.</title>
        <authorList>
            <consortium name="Lawrence Berkeley National Laboratory"/>
            <person name="Harder C.B."/>
            <person name="Miyauchi S."/>
            <person name="Viragh M."/>
            <person name="Kuo A."/>
            <person name="Thoen E."/>
            <person name="Andreopoulos B."/>
            <person name="Lu D."/>
            <person name="Skrede I."/>
            <person name="Drula E."/>
            <person name="Henrissat B."/>
            <person name="Morin E."/>
            <person name="Kohler A."/>
            <person name="Barry K."/>
            <person name="LaButti K."/>
            <person name="Morin E."/>
            <person name="Salamov A."/>
            <person name="Lipzen A."/>
            <person name="Mereny Z."/>
            <person name="Hegedus B."/>
            <person name="Baldrian P."/>
            <person name="Stursova M."/>
            <person name="Weitz H."/>
            <person name="Taylor A."/>
            <person name="Grigoriev I.V."/>
            <person name="Nagy L.G."/>
            <person name="Martin F."/>
            <person name="Kauserud H."/>
        </authorList>
    </citation>
    <scope>NUCLEOTIDE SEQUENCE</scope>
    <source>
        <strain evidence="1">CBHHK067</strain>
    </source>
</reference>
<comment type="caution">
    <text evidence="1">The sequence shown here is derived from an EMBL/GenBank/DDBJ whole genome shotgun (WGS) entry which is preliminary data.</text>
</comment>
<keyword evidence="2" id="KW-1185">Reference proteome</keyword>
<protein>
    <submittedName>
        <fullName evidence="1">Uncharacterized protein</fullName>
    </submittedName>
</protein>
<dbReference type="AlphaFoldDB" id="A0AAD7DR63"/>